<sequence>MSKSFRVSPLASAITQLFGRSTLAEGKVSSSSSHMAPSLLSLAVAGGMAFASPNVVAATADTQELNEQSAVVQQADSQSVQRSEFDLDAFLRSAKRFNQGSRLLKQAKGQLASISPSQSPQSQFVGGAKAAGKANAAADPYCQNGVCWFTGNYSACNSDADCSSDSLPTASNVTFSGTLQVGQTLTGSYTYYDANGDTQSGTTFKWYASNTSGGSGKTAISGATSQTFTLTASQVGKFISFEVTPKNSKATGTAVSSAINSTAVTAPDSAPTASNVSFSGTLAVGQVLTGSYSYSDSDGDTESGTTFQWYASDTSGGSNKAAISGATSQTFTLTSSQEGKFISFEVTPKNANASGSAVESSINSTAVNSKPVVDLQGSGGNDTTASFSEGSGGVNIAPSASVTDADGDTITSITISLSNSQGDTDEGIYISGSAIDTLKGTSGASDVNGSLETTISSLSATTSAVATFLQSVKYDNKASTPNTTARTITVVVSDGTNNSVSRTSTISVSNVTAASSSAAGFNTTNGTNLSPAITFSSDDETLTISNSAHAAGATADGGAGTDTLFVVTGTDLSTLTSLTNFETLTPDNDGSLTLTEAQHESFTTINGTGTNQFTISSADGDGVLSGDADIETYVLNAPLTFTLGDAAQNVTGGSSAITVKTGAVIASGTLTGSTNSDTLELANGANIAGATVSTFETLSLDSGASVTMTEAQHDSFSAISGAGTEQITISTATDGFTAASSIETYVLGAANTVTLSSGSQNITGSSGNDTIVAGSLTLTGALNPASGIDTLSLSSGADISGATIVNFENLTLADNASVTMKANQPSKFGGTITAPGSETITISGDGNFTTLANVESFVVGDETTNTRTITLATGGASVSATSGTDAITFDAGSLTLTGTLSGESSVADTLSLSNGANIAGGTVNSVNNLTLASGASVTMTAAQHQAFSGTVTATGSETISITGDGDITTLFDVENYSLGDASNNTRTVTISNATTSVTADSSTDAVTFNVQGSGYSGTLTGDSGVGDTVLASTGADLSAGSFLNIGTLSLASGATVAIDAANVSDFSTAISGSSGSETLKLMDGGTFDFSTTSVSEIENLAIGTNNNFTITLTDNFDSNGNPVTVTNASGSAVTGNISLNASALSGDALVISATDFNGADTFVGGSAADTIRPGGGTDSMTGNAGNDNFVGSESNLSGDTITDLSVGDTITLTGVTGLSKSNVRFNGSNVLQIDTNSTDFSSVEVSISLSNSPAASLDFTVADSGSDTLITFITPNDAPTFSGLNGGNTFTENGSAVAIDDNATVADTELDALNSGLGNYNDATLTIARNGGANSQDIFTNGGLLGALSQGSSFTYNDTTVGTVTTNSNGTLVLRFNSNATSAIVDSVLQAIFYQNSSEDPAASVTLDFTFNDGMANSTGTNQAVVNITAQNDAPTDISLSATSVNQSATGSAATVATASTTDVDSADSHTYSLVAASSSANGTCSASTGNDSFQFTGSTLQSKTALTPGSYSICVQSDDGTTTFQESFTITVVDNVAPDAPSTPDLDAASDTGASNTDNITNDTTPTFSGTAESGSTVTLYSDQVGGGATSIGSATATDGNWQITTDALAAGVTHAITAKATDSANNVSSSSSALSVTIDTTAPSAPSTPDLAASSDTGTSNTDNLTNDTTPTFTGTGTTGDTVTLVSNVDGTIGSAVVSGSVWSITASSALTAGDHTITARATDTAGNTADSASLAITVDTVSPSIGISSDKSALRVGETATLTFTLSESSSDFTADDITVTGGSLSGFTGSGTSYTATFTPSADTTSTAAINVAANTFTDAAGNGNTAATQLSISVDTETPTGHSVTFGDTLYSNAEKTAASFSFGNAEEGASYSYTISSSNGGS</sequence>
<dbReference type="Gene3D" id="2.150.10.10">
    <property type="entry name" value="Serralysin-like metalloprotease, C-terminal"/>
    <property type="match status" value="1"/>
</dbReference>
<feature type="region of interest" description="Disordered" evidence="1">
    <location>
        <begin position="1642"/>
        <end position="1682"/>
    </location>
</feature>
<feature type="region of interest" description="Disordered" evidence="1">
    <location>
        <begin position="1540"/>
        <end position="1575"/>
    </location>
</feature>
<dbReference type="Gene3D" id="2.60.40.10">
    <property type="entry name" value="Immunoglobulins"/>
    <property type="match status" value="2"/>
</dbReference>
<dbReference type="InterPro" id="IPR011049">
    <property type="entry name" value="Serralysin-like_metalloprot_C"/>
</dbReference>
<dbReference type="InterPro" id="IPR044016">
    <property type="entry name" value="Big_13"/>
</dbReference>
<feature type="domain" description="Bacterial Ig-like" evidence="2">
    <location>
        <begin position="1649"/>
        <end position="1743"/>
    </location>
</feature>
<dbReference type="EMBL" id="ABNSCA010000005">
    <property type="protein sequence ID" value="ELN6933164.1"/>
    <property type="molecule type" value="Genomic_DNA"/>
</dbReference>
<accession>A0AAI9CVG8</accession>
<proteinExistence type="predicted"/>
<feature type="domain" description="Bacterial Ig-like" evidence="2">
    <location>
        <begin position="1543"/>
        <end position="1642"/>
    </location>
</feature>
<feature type="non-terminal residue" evidence="3">
    <location>
        <position position="1888"/>
    </location>
</feature>
<evidence type="ECO:0000259" key="2">
    <source>
        <dbReference type="Pfam" id="PF19077"/>
    </source>
</evidence>
<dbReference type="Pfam" id="PF19077">
    <property type="entry name" value="Big_13"/>
    <property type="match status" value="2"/>
</dbReference>
<reference evidence="3" key="1">
    <citation type="submission" date="2023-10" db="EMBL/GenBank/DDBJ databases">
        <authorList>
            <consortium name="PulseNet: The National Subtyping Network for Foodborne Disease Surveillance"/>
        </authorList>
    </citation>
    <scope>NUCLEOTIDE SEQUENCE</scope>
    <source>
        <strain evidence="3">PNUSAV004886</strain>
    </source>
</reference>
<feature type="compositionally biased region" description="Low complexity" evidence="1">
    <location>
        <begin position="1656"/>
        <end position="1682"/>
    </location>
</feature>
<evidence type="ECO:0000313" key="3">
    <source>
        <dbReference type="EMBL" id="ELN6933164.1"/>
    </source>
</evidence>
<name>A0AAI9CVG8_9VIBR</name>
<protein>
    <recommendedName>
        <fullName evidence="2">Bacterial Ig-like domain-containing protein</fullName>
    </recommendedName>
</protein>
<comment type="caution">
    <text evidence="3">The sequence shown here is derived from an EMBL/GenBank/DDBJ whole genome shotgun (WGS) entry which is preliminary data.</text>
</comment>
<organism evidence="3 4">
    <name type="scientific">Vibrio navarrensis</name>
    <dbReference type="NCBI Taxonomy" id="29495"/>
    <lineage>
        <taxon>Bacteria</taxon>
        <taxon>Pseudomonadati</taxon>
        <taxon>Pseudomonadota</taxon>
        <taxon>Gammaproteobacteria</taxon>
        <taxon>Vibrionales</taxon>
        <taxon>Vibrionaceae</taxon>
        <taxon>Vibrio</taxon>
    </lineage>
</organism>
<dbReference type="InterPro" id="IPR013783">
    <property type="entry name" value="Ig-like_fold"/>
</dbReference>
<dbReference type="Proteomes" id="UP001253463">
    <property type="component" value="Unassembled WGS sequence"/>
</dbReference>
<gene>
    <name evidence="3" type="ORF">RZY48_002588</name>
</gene>
<dbReference type="Gene3D" id="2.60.40.2700">
    <property type="match status" value="2"/>
</dbReference>
<evidence type="ECO:0000313" key="4">
    <source>
        <dbReference type="Proteomes" id="UP001253463"/>
    </source>
</evidence>
<evidence type="ECO:0000256" key="1">
    <source>
        <dbReference type="SAM" id="MobiDB-lite"/>
    </source>
</evidence>
<feature type="compositionally biased region" description="Low complexity" evidence="1">
    <location>
        <begin position="1557"/>
        <end position="1568"/>
    </location>
</feature>